<dbReference type="PROSITE" id="PS00122">
    <property type="entry name" value="CARBOXYLESTERASE_B_1"/>
    <property type="match status" value="1"/>
</dbReference>
<name>A0A4V1WA16_9SPHN</name>
<organism evidence="5 6">
    <name type="scientific">Sphingobium indicum</name>
    <dbReference type="NCBI Taxonomy" id="332055"/>
    <lineage>
        <taxon>Bacteria</taxon>
        <taxon>Pseudomonadati</taxon>
        <taxon>Pseudomonadota</taxon>
        <taxon>Alphaproteobacteria</taxon>
        <taxon>Sphingomonadales</taxon>
        <taxon>Sphingomonadaceae</taxon>
        <taxon>Sphingobium</taxon>
    </lineage>
</organism>
<dbReference type="PANTHER" id="PTHR43918">
    <property type="entry name" value="ACETYLCHOLINESTERASE"/>
    <property type="match status" value="1"/>
</dbReference>
<keyword evidence="2 3" id="KW-0378">Hydrolase</keyword>
<proteinExistence type="inferred from homology"/>
<dbReference type="AlphaFoldDB" id="A0A4V1WA16"/>
<dbReference type="SUPFAM" id="SSF53474">
    <property type="entry name" value="alpha/beta-Hydrolases"/>
    <property type="match status" value="1"/>
</dbReference>
<dbReference type="EMBL" id="SEOM01000004">
    <property type="protein sequence ID" value="RYM01497.1"/>
    <property type="molecule type" value="Genomic_DNA"/>
</dbReference>
<comment type="similarity">
    <text evidence="1 3">Belongs to the type-B carboxylesterase/lipase family.</text>
</comment>
<dbReference type="InterPro" id="IPR002018">
    <property type="entry name" value="CarbesteraseB"/>
</dbReference>
<dbReference type="GO" id="GO:0052689">
    <property type="term" value="F:carboxylic ester hydrolase activity"/>
    <property type="evidence" value="ECO:0007669"/>
    <property type="project" value="TreeGrafter"/>
</dbReference>
<dbReference type="PROSITE" id="PS00941">
    <property type="entry name" value="CARBOXYLESTERASE_B_2"/>
    <property type="match status" value="1"/>
</dbReference>
<keyword evidence="3" id="KW-0732">Signal</keyword>
<dbReference type="InterPro" id="IPR029058">
    <property type="entry name" value="AB_hydrolase_fold"/>
</dbReference>
<feature type="signal peptide" evidence="3">
    <location>
        <begin position="1"/>
        <end position="21"/>
    </location>
</feature>
<dbReference type="InterPro" id="IPR019826">
    <property type="entry name" value="Carboxylesterase_B_AS"/>
</dbReference>
<protein>
    <recommendedName>
        <fullName evidence="3">Carboxylic ester hydrolase</fullName>
        <ecNumber evidence="3">3.1.1.-</ecNumber>
    </recommendedName>
</protein>
<evidence type="ECO:0000256" key="2">
    <source>
        <dbReference type="ARBA" id="ARBA00022801"/>
    </source>
</evidence>
<dbReference type="Pfam" id="PF00135">
    <property type="entry name" value="COesterase"/>
    <property type="match status" value="1"/>
</dbReference>
<dbReference type="InterPro" id="IPR050654">
    <property type="entry name" value="AChE-related_enzymes"/>
</dbReference>
<reference evidence="5 6" key="1">
    <citation type="submission" date="2019-02" db="EMBL/GenBank/DDBJ databases">
        <authorList>
            <person name="Feng G."/>
        </authorList>
    </citation>
    <scope>NUCLEOTIDE SEQUENCE [LARGE SCALE GENOMIC DNA]</scope>
    <source>
        <strain evidence="5 6">DSM 26779</strain>
    </source>
</reference>
<evidence type="ECO:0000313" key="6">
    <source>
        <dbReference type="Proteomes" id="UP000292734"/>
    </source>
</evidence>
<dbReference type="PANTHER" id="PTHR43918:SF4">
    <property type="entry name" value="CARBOXYLIC ESTER HYDROLASE"/>
    <property type="match status" value="1"/>
</dbReference>
<evidence type="ECO:0000256" key="1">
    <source>
        <dbReference type="ARBA" id="ARBA00005964"/>
    </source>
</evidence>
<evidence type="ECO:0000256" key="3">
    <source>
        <dbReference type="RuleBase" id="RU361235"/>
    </source>
</evidence>
<accession>A0A4V1WA16</accession>
<sequence>MRSLAKRMVRSCLAHSLATFALNLRTGFPNWQHPVPMTATAKVRGSPLHDAMPDSFSTVDRDTPLGPVRGLSINGCEVFHGLPFAQPPVGTLRFLPPVPSLPRNKIRDATAPAPMAPQTVSRMFSALGSISGAQDEDCLTLSIWAPAGVSNAPTMVWFHGGAFLTGAGSQAWYDGARMAREHGVVLVCPNYRLGALGYLSAQGVSDGNLGLWDQLAALHWVQQNISAFGGDAGNVTVFGQSAGAHAIAMLLASEDSAGLFKRAILQSAPMGLEPLSQQTARERSRLFIHALGLDNSRDGNLGIASVERILAAQDHAGALLRNPRKGDFIPPFAPVADAPWNAGDTPLWKAAAQGAAKRNVDVMIGWTRDEGALFFSLLPDRANIDGDFTSSVADGLFGNGSAAGIEAARARRAPPDDAALCEELLTDALFRSGSLAFAEALSALGGNVHVYRFDMESPAPDLRACHCMDLPFVFGNVDAWNGARMLDGLERSQLEGLSASVMARWTGFARGGDPGVATWTPENRVAMIMDGSGCEMIRVEDAALF</sequence>
<dbReference type="InterPro" id="IPR019819">
    <property type="entry name" value="Carboxylesterase_B_CS"/>
</dbReference>
<evidence type="ECO:0000313" key="5">
    <source>
        <dbReference type="EMBL" id="RYM01497.1"/>
    </source>
</evidence>
<gene>
    <name evidence="5" type="ORF">EWH08_12490</name>
</gene>
<dbReference type="Proteomes" id="UP000292734">
    <property type="component" value="Unassembled WGS sequence"/>
</dbReference>
<evidence type="ECO:0000259" key="4">
    <source>
        <dbReference type="Pfam" id="PF00135"/>
    </source>
</evidence>
<dbReference type="Gene3D" id="3.40.50.1820">
    <property type="entry name" value="alpha/beta hydrolase"/>
    <property type="match status" value="1"/>
</dbReference>
<feature type="chain" id="PRO_5020911865" description="Carboxylic ester hydrolase" evidence="3">
    <location>
        <begin position="22"/>
        <end position="545"/>
    </location>
</feature>
<comment type="caution">
    <text evidence="5">The sequence shown here is derived from an EMBL/GenBank/DDBJ whole genome shotgun (WGS) entry which is preliminary data.</text>
</comment>
<feature type="domain" description="Carboxylesterase type B" evidence="4">
    <location>
        <begin position="62"/>
        <end position="516"/>
    </location>
</feature>
<dbReference type="EC" id="3.1.1.-" evidence="3"/>